<name>A0A3P2RGB2_WEIVI</name>
<feature type="binding site" evidence="4">
    <location>
        <position position="34"/>
    </location>
    <ligand>
        <name>NAD(+)</name>
        <dbReference type="ChEBI" id="CHEBI:57540"/>
    </ligand>
</feature>
<protein>
    <submittedName>
        <fullName evidence="8">L-lactate dehydrogenase</fullName>
    </submittedName>
</protein>
<gene>
    <name evidence="8" type="ORF">D3P96_03335</name>
</gene>
<dbReference type="Proteomes" id="UP000275836">
    <property type="component" value="Unassembled WGS sequence"/>
</dbReference>
<sequence length="314" mass="34163">MTRKIGIIGVGHVGGAIAHSAVVQGVADDYVLIDTDVDHVEAEALDLTEAQPNLKHHANITVNDWSALDDADVVISSVGKIALQKTNPGTNSRFIEVPHNVKQVKSVAEHLRATKFHGVLIVITNPNDIMVTLYQKLTGYPQNKVIGTGTLLDTARMLNGVGKAFNLDARSVSGYNLGEHGNSQFTAWSNVKILDHPIIPIAEREGVDLADIEDTSRNNGHFLFQAKGYTNYAIAGAAIRLTEAILSDSHSELPVSNLRPGHDVYLSYPAVVGREGILQQADLDLTDAEEEKLAESYKFVSDKYHDIVAHLDEY</sequence>
<evidence type="ECO:0000256" key="1">
    <source>
        <dbReference type="ARBA" id="ARBA00006054"/>
    </source>
</evidence>
<dbReference type="EMBL" id="RHGY01000002">
    <property type="protein sequence ID" value="RRG18331.1"/>
    <property type="molecule type" value="Genomic_DNA"/>
</dbReference>
<dbReference type="PANTHER" id="PTHR43128">
    <property type="entry name" value="L-2-HYDROXYCARBOXYLATE DEHYDROGENASE (NAD(P)(+))"/>
    <property type="match status" value="1"/>
</dbReference>
<proteinExistence type="inferred from homology"/>
<evidence type="ECO:0000259" key="7">
    <source>
        <dbReference type="Pfam" id="PF02866"/>
    </source>
</evidence>
<dbReference type="InterPro" id="IPR018177">
    <property type="entry name" value="L-lactate_DH_AS"/>
</dbReference>
<dbReference type="InterPro" id="IPR001557">
    <property type="entry name" value="L-lactate/malate_DH"/>
</dbReference>
<evidence type="ECO:0000256" key="3">
    <source>
        <dbReference type="PIRSR" id="PIRSR000102-1"/>
    </source>
</evidence>
<evidence type="ECO:0000313" key="8">
    <source>
        <dbReference type="EMBL" id="RRG18331.1"/>
    </source>
</evidence>
<dbReference type="InterPro" id="IPR001236">
    <property type="entry name" value="Lactate/malate_DH_N"/>
</dbReference>
<dbReference type="Pfam" id="PF02866">
    <property type="entry name" value="Ldh_1_C"/>
    <property type="match status" value="1"/>
</dbReference>
<dbReference type="PIRSF" id="PIRSF000102">
    <property type="entry name" value="Lac_mal_DH"/>
    <property type="match status" value="1"/>
</dbReference>
<dbReference type="InterPro" id="IPR015955">
    <property type="entry name" value="Lactate_DH/Glyco_Ohase_4_C"/>
</dbReference>
<dbReference type="SUPFAM" id="SSF56327">
    <property type="entry name" value="LDH C-terminal domain-like"/>
    <property type="match status" value="1"/>
</dbReference>
<dbReference type="SUPFAM" id="SSF51735">
    <property type="entry name" value="NAD(P)-binding Rossmann-fold domains"/>
    <property type="match status" value="1"/>
</dbReference>
<dbReference type="GO" id="GO:0004459">
    <property type="term" value="F:L-lactate dehydrogenase (NAD+) activity"/>
    <property type="evidence" value="ECO:0007669"/>
    <property type="project" value="InterPro"/>
</dbReference>
<feature type="domain" description="Lactate/malate dehydrogenase C-terminal" evidence="7">
    <location>
        <begin position="150"/>
        <end position="299"/>
    </location>
</feature>
<comment type="caution">
    <text evidence="8">The sequence shown here is derived from an EMBL/GenBank/DDBJ whole genome shotgun (WGS) entry which is preliminary data.</text>
</comment>
<dbReference type="Gene3D" id="3.90.110.10">
    <property type="entry name" value="Lactate dehydrogenase/glycoside hydrolase, family 4, C-terminal"/>
    <property type="match status" value="1"/>
</dbReference>
<dbReference type="PRINTS" id="PR00086">
    <property type="entry name" value="LLDHDRGNASE"/>
</dbReference>
<organism evidence="8 9">
    <name type="scientific">Weissella viridescens</name>
    <name type="common">Lactobacillus viridescens</name>
    <dbReference type="NCBI Taxonomy" id="1629"/>
    <lineage>
        <taxon>Bacteria</taxon>
        <taxon>Bacillati</taxon>
        <taxon>Bacillota</taxon>
        <taxon>Bacilli</taxon>
        <taxon>Lactobacillales</taxon>
        <taxon>Lactobacillaceae</taxon>
        <taxon>Weissella</taxon>
    </lineage>
</organism>
<evidence type="ECO:0000256" key="4">
    <source>
        <dbReference type="PIRSR" id="PIRSR000102-3"/>
    </source>
</evidence>
<dbReference type="Gene3D" id="3.40.50.720">
    <property type="entry name" value="NAD(P)-binding Rossmann-like Domain"/>
    <property type="match status" value="1"/>
</dbReference>
<keyword evidence="2 5" id="KW-0560">Oxidoreductase</keyword>
<evidence type="ECO:0000313" key="9">
    <source>
        <dbReference type="Proteomes" id="UP000275836"/>
    </source>
</evidence>
<reference evidence="8 9" key="1">
    <citation type="submission" date="2018-10" db="EMBL/GenBank/DDBJ databases">
        <title>Draft genome sequence of Weissella viridescens UCO-SMC3.</title>
        <authorList>
            <person name="Garcia-Cancino A."/>
            <person name="Espinoza-Monje M."/>
            <person name="Albarracin L."/>
            <person name="Garcia-Castillo V."/>
            <person name="Campos-Martin J."/>
            <person name="Nakano Y."/>
            <person name="Guitierrez-Zamorano C."/>
            <person name="Ikeda-Ohtsubo W."/>
            <person name="Morita H."/>
            <person name="Kitazawa H."/>
            <person name="Villena J."/>
        </authorList>
    </citation>
    <scope>NUCLEOTIDE SEQUENCE [LARGE SCALE GENOMIC DNA]</scope>
    <source>
        <strain evidence="8 9">UCO-SMC3</strain>
    </source>
</reference>
<feature type="binding site" evidence="4">
    <location>
        <begin position="9"/>
        <end position="14"/>
    </location>
    <ligand>
        <name>NAD(+)</name>
        <dbReference type="ChEBI" id="CHEBI:57540"/>
    </ligand>
</feature>
<keyword evidence="4" id="KW-0520">NAD</keyword>
<dbReference type="InterPro" id="IPR022383">
    <property type="entry name" value="Lactate/malate_DH_C"/>
</dbReference>
<evidence type="ECO:0000256" key="5">
    <source>
        <dbReference type="RuleBase" id="RU003369"/>
    </source>
</evidence>
<dbReference type="GO" id="GO:0006089">
    <property type="term" value="P:lactate metabolic process"/>
    <property type="evidence" value="ECO:0007669"/>
    <property type="project" value="TreeGrafter"/>
</dbReference>
<dbReference type="Pfam" id="PF00056">
    <property type="entry name" value="Ldh_1_N"/>
    <property type="match status" value="1"/>
</dbReference>
<dbReference type="RefSeq" id="WP_124942975.1">
    <property type="nucleotide sequence ID" value="NZ_RHGY01000002.1"/>
</dbReference>
<dbReference type="OrthoDB" id="9802969at2"/>
<dbReference type="AlphaFoldDB" id="A0A3P2RGB2"/>
<feature type="domain" description="Lactate/malate dehydrogenase N-terminal" evidence="6">
    <location>
        <begin position="4"/>
        <end position="147"/>
    </location>
</feature>
<feature type="binding site" evidence="4">
    <location>
        <position position="100"/>
    </location>
    <ligand>
        <name>NAD(+)</name>
        <dbReference type="ChEBI" id="CHEBI:57540"/>
    </ligand>
</feature>
<comment type="similarity">
    <text evidence="1">Belongs to the LDH/MDH superfamily. LDH family.</text>
</comment>
<feature type="active site" description="Proton acceptor" evidence="3">
    <location>
        <position position="180"/>
    </location>
</feature>
<evidence type="ECO:0000256" key="2">
    <source>
        <dbReference type="ARBA" id="ARBA00023002"/>
    </source>
</evidence>
<dbReference type="InterPro" id="IPR036291">
    <property type="entry name" value="NAD(P)-bd_dom_sf"/>
</dbReference>
<feature type="binding site" evidence="4">
    <location>
        <begin position="123"/>
        <end position="125"/>
    </location>
    <ligand>
        <name>NAD(+)</name>
        <dbReference type="ChEBI" id="CHEBI:57540"/>
    </ligand>
</feature>
<accession>A0A3P2RGB2</accession>
<dbReference type="PANTHER" id="PTHR43128:SF31">
    <property type="entry name" value="L-LACTATE DEHYDROGENASE"/>
    <property type="match status" value="1"/>
</dbReference>
<evidence type="ECO:0000259" key="6">
    <source>
        <dbReference type="Pfam" id="PF00056"/>
    </source>
</evidence>
<dbReference type="PROSITE" id="PS00064">
    <property type="entry name" value="L_LDH"/>
    <property type="match status" value="1"/>
</dbReference>